<dbReference type="AlphaFoldDB" id="A0A1I4FZ01"/>
<evidence type="ECO:0000313" key="5">
    <source>
        <dbReference type="Proteomes" id="UP000323300"/>
    </source>
</evidence>
<keyword evidence="5" id="KW-1185">Reference proteome</keyword>
<sequence>MIGKVIETQAGRLVVTIGEGDQLHRVVVDQRFYRNIDHGYATTVHKAQGGTVDRVKVLATLSLDRHLTYVAMTRHREDVALYYGRRSFGINGGLIKILSRKNAKETTFDYARRGLYRDALRFANSRGLHIVWVARTLVRDRLDWTLRQKRHLADIAEKLRRVGTRLGLLDLRHTTIANPIKEAAPMVAGINIFEKSVSDVVAEKVAGDPAMAKQWEEMSIRFRLVFAAPETEFKAMNFEAMLRDQATQKPARSSRHRTRLDRSAQGQDRPARRKGGQGTTRIAEINAPVLKRDIERYLTMRASAVERIEVEEQAVRSRLAIDIPALSPPAHRILEKVRDAIDRNDLPSALGFALADRMVKAEIDTFTRAVSERFGERFLLTNAAKDTTGSPFEKAATGMNPAHREQLVAPPGRPCASHSSLPPASGRPKR</sequence>
<dbReference type="EMBL" id="FOSL01000064">
    <property type="protein sequence ID" value="SFL22177.1"/>
    <property type="molecule type" value="Genomic_DNA"/>
</dbReference>
<feature type="domain" description="Bartonella effector protein BID" evidence="3">
    <location>
        <begin position="204"/>
        <end position="298"/>
    </location>
</feature>
<keyword evidence="4" id="KW-0347">Helicase</keyword>
<dbReference type="InterPro" id="IPR041533">
    <property type="entry name" value="Bep_BID"/>
</dbReference>
<evidence type="ECO:0000259" key="3">
    <source>
        <dbReference type="Pfam" id="PF17841"/>
    </source>
</evidence>
<reference evidence="4 5" key="1">
    <citation type="submission" date="2016-10" db="EMBL/GenBank/DDBJ databases">
        <authorList>
            <person name="Varghese N."/>
            <person name="Submissions S."/>
        </authorList>
    </citation>
    <scope>NUCLEOTIDE SEQUENCE [LARGE SCALE GENOMIC DNA]</scope>
    <source>
        <strain evidence="4 5">DSM 21822</strain>
    </source>
</reference>
<keyword evidence="4" id="KW-0547">Nucleotide-binding</keyword>
<dbReference type="InterPro" id="IPR027785">
    <property type="entry name" value="UvrD-like_helicase_C"/>
</dbReference>
<dbReference type="Pfam" id="PF13538">
    <property type="entry name" value="UvrD_C_2"/>
    <property type="match status" value="1"/>
</dbReference>
<dbReference type="SUPFAM" id="SSF52540">
    <property type="entry name" value="P-loop containing nucleoside triphosphate hydrolases"/>
    <property type="match status" value="1"/>
</dbReference>
<dbReference type="GO" id="GO:0004386">
    <property type="term" value="F:helicase activity"/>
    <property type="evidence" value="ECO:0007669"/>
    <property type="project" value="UniProtKB-KW"/>
</dbReference>
<gene>
    <name evidence="4" type="ORF">SAMN04488498_1644</name>
</gene>
<feature type="region of interest" description="Disordered" evidence="1">
    <location>
        <begin position="244"/>
        <end position="281"/>
    </location>
</feature>
<keyword evidence="4" id="KW-0067">ATP-binding</keyword>
<name>A0A1I4FZ01_9HYPH</name>
<evidence type="ECO:0000259" key="2">
    <source>
        <dbReference type="Pfam" id="PF13538"/>
    </source>
</evidence>
<accession>A0A1I4FZ01</accession>
<dbReference type="Proteomes" id="UP000323300">
    <property type="component" value="Unassembled WGS sequence"/>
</dbReference>
<keyword evidence="4" id="KW-0378">Hydrolase</keyword>
<organism evidence="4 5">
    <name type="scientific">Neomesorhizobium albiziae</name>
    <dbReference type="NCBI Taxonomy" id="335020"/>
    <lineage>
        <taxon>Bacteria</taxon>
        <taxon>Pseudomonadati</taxon>
        <taxon>Pseudomonadota</taxon>
        <taxon>Alphaproteobacteria</taxon>
        <taxon>Hyphomicrobiales</taxon>
        <taxon>Phyllobacteriaceae</taxon>
        <taxon>Neomesorhizobium</taxon>
    </lineage>
</organism>
<evidence type="ECO:0000313" key="4">
    <source>
        <dbReference type="EMBL" id="SFL22177.1"/>
    </source>
</evidence>
<protein>
    <submittedName>
        <fullName evidence="4">UvrD-like helicase C-terminal domain-containing protein</fullName>
    </submittedName>
</protein>
<proteinExistence type="predicted"/>
<feature type="region of interest" description="Disordered" evidence="1">
    <location>
        <begin position="389"/>
        <end position="430"/>
    </location>
</feature>
<dbReference type="Gene3D" id="3.40.50.300">
    <property type="entry name" value="P-loop containing nucleotide triphosphate hydrolases"/>
    <property type="match status" value="1"/>
</dbReference>
<dbReference type="Gene3D" id="2.30.30.940">
    <property type="match status" value="1"/>
</dbReference>
<dbReference type="InterPro" id="IPR027417">
    <property type="entry name" value="P-loop_NTPase"/>
</dbReference>
<evidence type="ECO:0000256" key="1">
    <source>
        <dbReference type="SAM" id="MobiDB-lite"/>
    </source>
</evidence>
<dbReference type="CDD" id="cd18809">
    <property type="entry name" value="SF1_C_RecD"/>
    <property type="match status" value="1"/>
</dbReference>
<dbReference type="Pfam" id="PF17841">
    <property type="entry name" value="Bep_C_terminal"/>
    <property type="match status" value="1"/>
</dbReference>
<feature type="domain" description="UvrD-like helicase C-terminal" evidence="2">
    <location>
        <begin position="38"/>
        <end position="81"/>
    </location>
</feature>